<gene>
    <name evidence="4" type="ORF">HMN09_01090000</name>
</gene>
<dbReference type="InterPro" id="IPR051356">
    <property type="entry name" value="SOX/SOX-like_TF"/>
</dbReference>
<dbReference type="Gene3D" id="1.10.30.10">
    <property type="entry name" value="High mobility group box domain"/>
    <property type="match status" value="1"/>
</dbReference>
<dbReference type="SUPFAM" id="SSF47095">
    <property type="entry name" value="HMG-box"/>
    <property type="match status" value="1"/>
</dbReference>
<dbReference type="InterPro" id="IPR036910">
    <property type="entry name" value="HMG_box_dom_sf"/>
</dbReference>
<dbReference type="OrthoDB" id="6247875at2759"/>
<keyword evidence="2" id="KW-0539">Nucleus</keyword>
<evidence type="ECO:0000313" key="5">
    <source>
        <dbReference type="Proteomes" id="UP000613580"/>
    </source>
</evidence>
<organism evidence="4 5">
    <name type="scientific">Mycena chlorophos</name>
    <name type="common">Agaric fungus</name>
    <name type="synonym">Agaricus chlorophos</name>
    <dbReference type="NCBI Taxonomy" id="658473"/>
    <lineage>
        <taxon>Eukaryota</taxon>
        <taxon>Fungi</taxon>
        <taxon>Dikarya</taxon>
        <taxon>Basidiomycota</taxon>
        <taxon>Agaricomycotina</taxon>
        <taxon>Agaricomycetes</taxon>
        <taxon>Agaricomycetidae</taxon>
        <taxon>Agaricales</taxon>
        <taxon>Marasmiineae</taxon>
        <taxon>Mycenaceae</taxon>
        <taxon>Mycena</taxon>
    </lineage>
</organism>
<dbReference type="Proteomes" id="UP000613580">
    <property type="component" value="Unassembled WGS sequence"/>
</dbReference>
<accession>A0A8H6SC54</accession>
<dbReference type="PANTHER" id="PTHR45789:SF2">
    <property type="entry name" value="FI18025P1"/>
    <property type="match status" value="1"/>
</dbReference>
<dbReference type="GO" id="GO:0000981">
    <property type="term" value="F:DNA-binding transcription factor activity, RNA polymerase II-specific"/>
    <property type="evidence" value="ECO:0007669"/>
    <property type="project" value="TreeGrafter"/>
</dbReference>
<name>A0A8H6SC54_MYCCL</name>
<evidence type="ECO:0000313" key="4">
    <source>
        <dbReference type="EMBL" id="KAF7296213.1"/>
    </source>
</evidence>
<feature type="region of interest" description="Disordered" evidence="3">
    <location>
        <begin position="251"/>
        <end position="282"/>
    </location>
</feature>
<dbReference type="GO" id="GO:0005634">
    <property type="term" value="C:nucleus"/>
    <property type="evidence" value="ECO:0007669"/>
    <property type="project" value="TreeGrafter"/>
</dbReference>
<evidence type="ECO:0000256" key="3">
    <source>
        <dbReference type="SAM" id="MobiDB-lite"/>
    </source>
</evidence>
<keyword evidence="5" id="KW-1185">Reference proteome</keyword>
<comment type="caution">
    <text evidence="4">The sequence shown here is derived from an EMBL/GenBank/DDBJ whole genome shotgun (WGS) entry which is preliminary data.</text>
</comment>
<feature type="compositionally biased region" description="Low complexity" evidence="3">
    <location>
        <begin position="264"/>
        <end position="282"/>
    </location>
</feature>
<evidence type="ECO:0000256" key="1">
    <source>
        <dbReference type="ARBA" id="ARBA00023125"/>
    </source>
</evidence>
<protein>
    <submittedName>
        <fullName evidence="4">HMG box domain-containing protein</fullName>
    </submittedName>
</protein>
<evidence type="ECO:0000256" key="2">
    <source>
        <dbReference type="ARBA" id="ARBA00023242"/>
    </source>
</evidence>
<sequence length="432" mass="48124">MGSSLASSTSRVMGGRRDLTGMQAGMSSVGGGFWWWKWGRLKSATLSSSHMTRLAIIKASRPETIMLRAHFELPPLNLRLTSLVGGFSRSHSTPLDRPSCCRARPMTPATTQYVALTVVYAMIVSLSTRLSDKTKELRRGAKAQLAADESRVISALWRNERPEVKAAYERRAAMAACEHREKYPEYRYQPKSREQKLVEREVAKEVKRREKDAARMVSRRTRSAREEPRLLVGGGFHGQGTLDSFYATHTRKPLTRPDHHGHFASSPSSSSNSSPDWSSTASSDFDPYDGWLSNTGTDNTPFELSGYPESVYSQDLFGYPTGEIDWSQTDGLLDQQIPGVDAETCRSSFPTSMHGDETPPSTMGPGQVQTVTVPSRGEERGLDATWRPPAEPIRASFVSVQATASDRREEILIPVVLRHYLQRFRVPCLLLV</sequence>
<dbReference type="GO" id="GO:0000978">
    <property type="term" value="F:RNA polymerase II cis-regulatory region sequence-specific DNA binding"/>
    <property type="evidence" value="ECO:0007669"/>
    <property type="project" value="TreeGrafter"/>
</dbReference>
<dbReference type="AlphaFoldDB" id="A0A8H6SC54"/>
<proteinExistence type="predicted"/>
<keyword evidence="1" id="KW-0238">DNA-binding</keyword>
<reference evidence="4" key="1">
    <citation type="submission" date="2020-05" db="EMBL/GenBank/DDBJ databases">
        <title>Mycena genomes resolve the evolution of fungal bioluminescence.</title>
        <authorList>
            <person name="Tsai I.J."/>
        </authorList>
    </citation>
    <scope>NUCLEOTIDE SEQUENCE</scope>
    <source>
        <strain evidence="4">110903Hualien_Pintung</strain>
    </source>
</reference>
<feature type="region of interest" description="Disordered" evidence="3">
    <location>
        <begin position="207"/>
        <end position="235"/>
    </location>
</feature>
<dbReference type="CDD" id="cd01389">
    <property type="entry name" value="HMG-box_ROX1-like"/>
    <property type="match status" value="1"/>
</dbReference>
<dbReference type="PANTHER" id="PTHR45789">
    <property type="entry name" value="FI18025P1"/>
    <property type="match status" value="1"/>
</dbReference>
<dbReference type="EMBL" id="JACAZE010000017">
    <property type="protein sequence ID" value="KAF7296213.1"/>
    <property type="molecule type" value="Genomic_DNA"/>
</dbReference>